<dbReference type="STRING" id="1043493.SAMN05421637_2490"/>
<dbReference type="PROSITE" id="PS51257">
    <property type="entry name" value="PROKAR_LIPOPROTEIN"/>
    <property type="match status" value="1"/>
</dbReference>
<accession>A0A1H7AN20</accession>
<organism evidence="3 4">
    <name type="scientific">Demequina mangrovi</name>
    <dbReference type="NCBI Taxonomy" id="1043493"/>
    <lineage>
        <taxon>Bacteria</taxon>
        <taxon>Bacillati</taxon>
        <taxon>Actinomycetota</taxon>
        <taxon>Actinomycetes</taxon>
        <taxon>Micrococcales</taxon>
        <taxon>Demequinaceae</taxon>
        <taxon>Demequina</taxon>
    </lineage>
</organism>
<dbReference type="AlphaFoldDB" id="A0A1H7AN20"/>
<keyword evidence="2" id="KW-0732">Signal</keyword>
<feature type="signal peptide" evidence="2">
    <location>
        <begin position="1"/>
        <end position="24"/>
    </location>
</feature>
<evidence type="ECO:0000313" key="3">
    <source>
        <dbReference type="EMBL" id="SEJ63270.1"/>
    </source>
</evidence>
<sequence>MRIRALAAAAALTFTLAACSSADADDTTLEAEATETATVVETTETTATATADVDTVTESPEPEPTEEAPSVVAQLEAGEVTLTGIPEDWTVAESQFETMLLEVQFNAFPTAIGSAYVADVAVGGDAKAQVEGAAYGMSGGLADTTDYVVEYTDGQVPGYYAYVPGSEDPLLNAFEIYAFDHGDAVIVISASYMDALEADADFSATLAETAQTITLG</sequence>
<gene>
    <name evidence="3" type="ORF">SAMN05421637_2490</name>
</gene>
<dbReference type="RefSeq" id="WP_042215838.1">
    <property type="nucleotide sequence ID" value="NZ_BBLU01000014.1"/>
</dbReference>
<protein>
    <recommendedName>
        <fullName evidence="5">Lipoprotein LpqN</fullName>
    </recommendedName>
</protein>
<evidence type="ECO:0000313" key="4">
    <source>
        <dbReference type="Proteomes" id="UP000183315"/>
    </source>
</evidence>
<evidence type="ECO:0000256" key="2">
    <source>
        <dbReference type="SAM" id="SignalP"/>
    </source>
</evidence>
<keyword evidence="4" id="KW-1185">Reference proteome</keyword>
<reference evidence="4" key="1">
    <citation type="submission" date="2016-10" db="EMBL/GenBank/DDBJ databases">
        <authorList>
            <person name="Varghese N."/>
        </authorList>
    </citation>
    <scope>NUCLEOTIDE SEQUENCE [LARGE SCALE GENOMIC DNA]</scope>
    <source>
        <strain evidence="4">DSM 24868</strain>
    </source>
</reference>
<dbReference type="EMBL" id="FNZI01000006">
    <property type="protein sequence ID" value="SEJ63270.1"/>
    <property type="molecule type" value="Genomic_DNA"/>
</dbReference>
<evidence type="ECO:0000256" key="1">
    <source>
        <dbReference type="SAM" id="MobiDB-lite"/>
    </source>
</evidence>
<proteinExistence type="predicted"/>
<name>A0A1H7AN20_9MICO</name>
<feature type="region of interest" description="Disordered" evidence="1">
    <location>
        <begin position="40"/>
        <end position="70"/>
    </location>
</feature>
<evidence type="ECO:0008006" key="5">
    <source>
        <dbReference type="Google" id="ProtNLM"/>
    </source>
</evidence>
<dbReference type="Proteomes" id="UP000183315">
    <property type="component" value="Unassembled WGS sequence"/>
</dbReference>
<feature type="chain" id="PRO_5010360966" description="Lipoprotein LpqN" evidence="2">
    <location>
        <begin position="25"/>
        <end position="216"/>
    </location>
</feature>
<feature type="compositionally biased region" description="Low complexity" evidence="1">
    <location>
        <begin position="40"/>
        <end position="59"/>
    </location>
</feature>